<dbReference type="GO" id="GO:0045003">
    <property type="term" value="P:double-strand break repair via synthesis-dependent strand annealing"/>
    <property type="evidence" value="ECO:0007669"/>
    <property type="project" value="TreeGrafter"/>
</dbReference>
<dbReference type="GO" id="GO:0016787">
    <property type="term" value="F:hydrolase activity"/>
    <property type="evidence" value="ECO:0007669"/>
    <property type="project" value="UniProtKB-KW"/>
</dbReference>
<dbReference type="Gene3D" id="3.40.50.10810">
    <property type="entry name" value="Tandem AAA-ATPase domain"/>
    <property type="match status" value="1"/>
</dbReference>
<dbReference type="PROSITE" id="PS51192">
    <property type="entry name" value="HELICASE_ATP_BIND_1"/>
    <property type="match status" value="1"/>
</dbReference>
<keyword evidence="2" id="KW-0378">Hydrolase</keyword>
<dbReference type="PROSITE" id="PS51194">
    <property type="entry name" value="HELICASE_CTER"/>
    <property type="match status" value="1"/>
</dbReference>
<feature type="compositionally biased region" description="Low complexity" evidence="5">
    <location>
        <begin position="17"/>
        <end position="36"/>
    </location>
</feature>
<dbReference type="PANTHER" id="PTHR45629">
    <property type="entry name" value="SNF2/RAD54 FAMILY MEMBER"/>
    <property type="match status" value="1"/>
</dbReference>
<protein>
    <submittedName>
        <fullName evidence="8">Uncharacterized protein</fullName>
    </submittedName>
</protein>
<feature type="compositionally biased region" description="Polar residues" evidence="5">
    <location>
        <begin position="40"/>
        <end position="54"/>
    </location>
</feature>
<dbReference type="InterPro" id="IPR049730">
    <property type="entry name" value="SNF2/RAD54-like_C"/>
</dbReference>
<dbReference type="InterPro" id="IPR050496">
    <property type="entry name" value="SNF2_RAD54_helicase_repair"/>
</dbReference>
<dbReference type="EMBL" id="CAJHUC010001440">
    <property type="protein sequence ID" value="CAD7701124.1"/>
    <property type="molecule type" value="Genomic_DNA"/>
</dbReference>
<dbReference type="Pfam" id="PF00176">
    <property type="entry name" value="SNF2-rel_dom"/>
    <property type="match status" value="1"/>
</dbReference>
<evidence type="ECO:0000259" key="6">
    <source>
        <dbReference type="PROSITE" id="PS51192"/>
    </source>
</evidence>
<dbReference type="CDD" id="cd18004">
    <property type="entry name" value="DEXHc_RAD54"/>
    <property type="match status" value="1"/>
</dbReference>
<evidence type="ECO:0000256" key="4">
    <source>
        <dbReference type="ARBA" id="ARBA00022840"/>
    </source>
</evidence>
<dbReference type="GO" id="GO:0007131">
    <property type="term" value="P:reciprocal meiotic recombination"/>
    <property type="evidence" value="ECO:0007669"/>
    <property type="project" value="TreeGrafter"/>
</dbReference>
<dbReference type="GO" id="GO:0004386">
    <property type="term" value="F:helicase activity"/>
    <property type="evidence" value="ECO:0007669"/>
    <property type="project" value="UniProtKB-KW"/>
</dbReference>
<feature type="region of interest" description="Disordered" evidence="5">
    <location>
        <begin position="742"/>
        <end position="784"/>
    </location>
</feature>
<evidence type="ECO:0000259" key="7">
    <source>
        <dbReference type="PROSITE" id="PS51194"/>
    </source>
</evidence>
<evidence type="ECO:0000313" key="9">
    <source>
        <dbReference type="Proteomes" id="UP000708148"/>
    </source>
</evidence>
<evidence type="ECO:0000256" key="5">
    <source>
        <dbReference type="SAM" id="MobiDB-lite"/>
    </source>
</evidence>
<dbReference type="InterPro" id="IPR000330">
    <property type="entry name" value="SNF2_N"/>
</dbReference>
<dbReference type="FunFam" id="3.40.50.300:FF:000332">
    <property type="entry name" value="DNA repair and recombination protein RAD54-like"/>
    <property type="match status" value="1"/>
</dbReference>
<keyword evidence="9" id="KW-1185">Reference proteome</keyword>
<dbReference type="InterPro" id="IPR027417">
    <property type="entry name" value="P-loop_NTPase"/>
</dbReference>
<dbReference type="SMART" id="SM00487">
    <property type="entry name" value="DEXDc"/>
    <property type="match status" value="1"/>
</dbReference>
<name>A0A8S1J569_9CHLO</name>
<feature type="region of interest" description="Disordered" evidence="5">
    <location>
        <begin position="828"/>
        <end position="863"/>
    </location>
</feature>
<organism evidence="8 9">
    <name type="scientific">Ostreobium quekettii</name>
    <dbReference type="NCBI Taxonomy" id="121088"/>
    <lineage>
        <taxon>Eukaryota</taxon>
        <taxon>Viridiplantae</taxon>
        <taxon>Chlorophyta</taxon>
        <taxon>core chlorophytes</taxon>
        <taxon>Ulvophyceae</taxon>
        <taxon>TCBD clade</taxon>
        <taxon>Bryopsidales</taxon>
        <taxon>Ostreobineae</taxon>
        <taxon>Ostreobiaceae</taxon>
        <taxon>Ostreobium</taxon>
    </lineage>
</organism>
<dbReference type="PANTHER" id="PTHR45629:SF7">
    <property type="entry name" value="DNA EXCISION REPAIR PROTEIN ERCC-6-RELATED"/>
    <property type="match status" value="1"/>
</dbReference>
<reference evidence="8" key="1">
    <citation type="submission" date="2020-12" db="EMBL/GenBank/DDBJ databases">
        <authorList>
            <person name="Iha C."/>
        </authorList>
    </citation>
    <scope>NUCLEOTIDE SEQUENCE</scope>
</reference>
<feature type="compositionally biased region" description="Acidic residues" evidence="5">
    <location>
        <begin position="751"/>
        <end position="761"/>
    </location>
</feature>
<comment type="caution">
    <text evidence="8">The sequence shown here is derived from an EMBL/GenBank/DDBJ whole genome shotgun (WGS) entry which is preliminary data.</text>
</comment>
<dbReference type="SMART" id="SM00490">
    <property type="entry name" value="HELICc"/>
    <property type="match status" value="1"/>
</dbReference>
<evidence type="ECO:0000256" key="1">
    <source>
        <dbReference type="ARBA" id="ARBA00022741"/>
    </source>
</evidence>
<keyword evidence="1" id="KW-0547">Nucleotide-binding</keyword>
<proteinExistence type="predicted"/>
<keyword evidence="3" id="KW-0347">Helicase</keyword>
<feature type="domain" description="Helicase ATP-binding" evidence="6">
    <location>
        <begin position="222"/>
        <end position="398"/>
    </location>
</feature>
<dbReference type="GO" id="GO:0005524">
    <property type="term" value="F:ATP binding"/>
    <property type="evidence" value="ECO:0007669"/>
    <property type="project" value="UniProtKB-KW"/>
</dbReference>
<dbReference type="InterPro" id="IPR001650">
    <property type="entry name" value="Helicase_C-like"/>
</dbReference>
<dbReference type="InterPro" id="IPR014001">
    <property type="entry name" value="Helicase_ATP-bd"/>
</dbReference>
<gene>
    <name evidence="8" type="ORF">OSTQU699_LOCUS6483</name>
</gene>
<keyword evidence="4" id="KW-0067">ATP-binding</keyword>
<dbReference type="CDD" id="cd18793">
    <property type="entry name" value="SF2_C_SNF"/>
    <property type="match status" value="1"/>
</dbReference>
<evidence type="ECO:0000313" key="8">
    <source>
        <dbReference type="EMBL" id="CAD7701124.1"/>
    </source>
</evidence>
<evidence type="ECO:0000256" key="2">
    <source>
        <dbReference type="ARBA" id="ARBA00022801"/>
    </source>
</evidence>
<dbReference type="GO" id="GO:0015616">
    <property type="term" value="F:DNA translocase activity"/>
    <property type="evidence" value="ECO:0007669"/>
    <property type="project" value="TreeGrafter"/>
</dbReference>
<feature type="region of interest" description="Disordered" evidence="5">
    <location>
        <begin position="1"/>
        <end position="54"/>
    </location>
</feature>
<feature type="compositionally biased region" description="Polar residues" evidence="5">
    <location>
        <begin position="839"/>
        <end position="848"/>
    </location>
</feature>
<dbReference type="Gene3D" id="3.40.50.300">
    <property type="entry name" value="P-loop containing nucleotide triphosphate hydrolases"/>
    <property type="match status" value="1"/>
</dbReference>
<accession>A0A8S1J569</accession>
<dbReference type="InterPro" id="IPR038718">
    <property type="entry name" value="SNF2-like_sf"/>
</dbReference>
<sequence length="932" mass="102583">MSGESEDGDAANSAGYSPECSSGSEDSSTDDSCSVECLRDQTNNGSNRPANLKQNGKALETGDCAEGACGNDTLTSESLRQQNIDALLANSLVTCRKPLLPKLLAVQEGETQLRRAFKSPHPAAPSRSEDLRRKLLARRRFVPWGCKAPLPQPVIVVPATPPLRDERCESLEDDAQQIEQLVLWAPQDGEDDLTITVDSRLTKFLRPHQREGVQFMFDCVAGLKDFGGQGCILADDMGLGKTLQGISLMWTLLKQGAKCLGGTPMASRVIIVCPTSLVANWDSECQKWLKGAVRTMPMSESTREDVIQGINQFLSRQKPYQVLIISYETFRIHSSRFHGPEACDLLICDEAHRLKNDNTLTNKALGTLQCTRRVLLSGTPMQNHLDEFYAMVNFCNPGVLGTRSSFKRHYELPILKGREPDADEEELNLGLERSSELSTIVNKFILRRTNKLLSEHLPPKVVEVVCCRLSPLQQSMYARFLESTTTKRLLNGKSARVLSAITSLKKLCNHPKLIQDAMKDENGDIEGLESCASLLPEGMGSRGRASRSSLPEGWEELSGKMGLLARMLDFLHRGTSDRIVVVSNYTQTLDLIAALCRDRKYPHLRLDGSTSIAKRQKLVKRFNDPLDRQFVFLLSSKAGGCGLNLVGGNRLVLFDPDWNPATDKQAAARVWRDGQKKMVYVYRFLSTGTIEEKVFQRQLSKEGLQGVVGKSGQAEASMMSAEELRNLFSLNLNTVSDTYDSLCQADKPEPQEEGTSLDDDPMGVAKKQVGKPAEDDLRNWGQHSSAQTVPDNVLRQAAGDVVSFVFTCEVAGKSLELSNDGEETLAVEPMARRSAPAPQKSSTGQNTRDGLRESSPAAGLGKRMNSMTMRLSTPQGVGPVSVFTDRRVLADRNQPSATNTELAVLESSKRQRVTPKHCPTIVIDSSSGDDFE</sequence>
<dbReference type="Proteomes" id="UP000708148">
    <property type="component" value="Unassembled WGS sequence"/>
</dbReference>
<dbReference type="AlphaFoldDB" id="A0A8S1J569"/>
<feature type="domain" description="Helicase C-terminal" evidence="7">
    <location>
        <begin position="563"/>
        <end position="725"/>
    </location>
</feature>
<dbReference type="GO" id="GO:0005634">
    <property type="term" value="C:nucleus"/>
    <property type="evidence" value="ECO:0007669"/>
    <property type="project" value="TreeGrafter"/>
</dbReference>
<dbReference type="OrthoDB" id="413460at2759"/>
<dbReference type="FunFam" id="3.40.50.10810:FF:000021">
    <property type="entry name" value="DNA repair and recombination protein RAD54"/>
    <property type="match status" value="1"/>
</dbReference>
<evidence type="ECO:0000256" key="3">
    <source>
        <dbReference type="ARBA" id="ARBA00022806"/>
    </source>
</evidence>
<dbReference type="SUPFAM" id="SSF52540">
    <property type="entry name" value="P-loop containing nucleoside triphosphate hydrolases"/>
    <property type="match status" value="2"/>
</dbReference>
<dbReference type="Pfam" id="PF00271">
    <property type="entry name" value="Helicase_C"/>
    <property type="match status" value="1"/>
</dbReference>
<dbReference type="Gene3D" id="1.20.120.850">
    <property type="entry name" value="SWI2/SNF2 ATPases, N-terminal domain"/>
    <property type="match status" value="1"/>
</dbReference>